<reference evidence="2" key="1">
    <citation type="journal article" date="2020" name="Stud. Mycol.">
        <title>101 Dothideomycetes genomes: a test case for predicting lifestyles and emergence of pathogens.</title>
        <authorList>
            <person name="Haridas S."/>
            <person name="Albert R."/>
            <person name="Binder M."/>
            <person name="Bloem J."/>
            <person name="Labutti K."/>
            <person name="Salamov A."/>
            <person name="Andreopoulos B."/>
            <person name="Baker S."/>
            <person name="Barry K."/>
            <person name="Bills G."/>
            <person name="Bluhm B."/>
            <person name="Cannon C."/>
            <person name="Castanera R."/>
            <person name="Culley D."/>
            <person name="Daum C."/>
            <person name="Ezra D."/>
            <person name="Gonzalez J."/>
            <person name="Henrissat B."/>
            <person name="Kuo A."/>
            <person name="Liang C."/>
            <person name="Lipzen A."/>
            <person name="Lutzoni F."/>
            <person name="Magnuson J."/>
            <person name="Mondo S."/>
            <person name="Nolan M."/>
            <person name="Ohm R."/>
            <person name="Pangilinan J."/>
            <person name="Park H.-J."/>
            <person name="Ramirez L."/>
            <person name="Alfaro M."/>
            <person name="Sun H."/>
            <person name="Tritt A."/>
            <person name="Yoshinaga Y."/>
            <person name="Zwiers L.-H."/>
            <person name="Turgeon B."/>
            <person name="Goodwin S."/>
            <person name="Spatafora J."/>
            <person name="Crous P."/>
            <person name="Grigoriev I."/>
        </authorList>
    </citation>
    <scope>NUCLEOTIDE SEQUENCE</scope>
    <source>
        <strain evidence="2">CBS 183.55</strain>
    </source>
</reference>
<keyword evidence="1" id="KW-0472">Membrane</keyword>
<accession>A0A6A5RIP7</accession>
<evidence type="ECO:0000313" key="2">
    <source>
        <dbReference type="EMBL" id="KAF1928231.1"/>
    </source>
</evidence>
<dbReference type="Proteomes" id="UP000800082">
    <property type="component" value="Unassembled WGS sequence"/>
</dbReference>
<protein>
    <submittedName>
        <fullName evidence="2">Uncharacterized protein</fullName>
    </submittedName>
</protein>
<dbReference type="GeneID" id="54350260"/>
<dbReference type="RefSeq" id="XP_033448483.1">
    <property type="nucleotide sequence ID" value="XM_033592592.1"/>
</dbReference>
<proteinExistence type="predicted"/>
<feature type="transmembrane region" description="Helical" evidence="1">
    <location>
        <begin position="12"/>
        <end position="31"/>
    </location>
</feature>
<evidence type="ECO:0000256" key="1">
    <source>
        <dbReference type="SAM" id="Phobius"/>
    </source>
</evidence>
<keyword evidence="3" id="KW-1185">Reference proteome</keyword>
<keyword evidence="1" id="KW-0812">Transmembrane</keyword>
<keyword evidence="1" id="KW-1133">Transmembrane helix</keyword>
<sequence>MDSNGTREDRAFHLRLLGPLVAAGMCAWPTLYRCWSADFVGSHHCTPGIVGD</sequence>
<evidence type="ECO:0000313" key="3">
    <source>
        <dbReference type="Proteomes" id="UP000800082"/>
    </source>
</evidence>
<dbReference type="EMBL" id="ML978969">
    <property type="protein sequence ID" value="KAF1928231.1"/>
    <property type="molecule type" value="Genomic_DNA"/>
</dbReference>
<gene>
    <name evidence="2" type="ORF">M421DRAFT_420766</name>
</gene>
<name>A0A6A5RIP7_9PLEO</name>
<dbReference type="AlphaFoldDB" id="A0A6A5RIP7"/>
<organism evidence="2 3">
    <name type="scientific">Didymella exigua CBS 183.55</name>
    <dbReference type="NCBI Taxonomy" id="1150837"/>
    <lineage>
        <taxon>Eukaryota</taxon>
        <taxon>Fungi</taxon>
        <taxon>Dikarya</taxon>
        <taxon>Ascomycota</taxon>
        <taxon>Pezizomycotina</taxon>
        <taxon>Dothideomycetes</taxon>
        <taxon>Pleosporomycetidae</taxon>
        <taxon>Pleosporales</taxon>
        <taxon>Pleosporineae</taxon>
        <taxon>Didymellaceae</taxon>
        <taxon>Didymella</taxon>
    </lineage>
</organism>